<reference evidence="2" key="1">
    <citation type="journal article" date="2019" name="Int. J. Syst. Evol. Microbiol.">
        <title>The Global Catalogue of Microorganisms (GCM) 10K type strain sequencing project: providing services to taxonomists for standard genome sequencing and annotation.</title>
        <authorList>
            <consortium name="The Broad Institute Genomics Platform"/>
            <consortium name="The Broad Institute Genome Sequencing Center for Infectious Disease"/>
            <person name="Wu L."/>
            <person name="Ma J."/>
        </authorList>
    </citation>
    <scope>NUCLEOTIDE SEQUENCE [LARGE SCALE GENOMIC DNA]</scope>
    <source>
        <strain evidence="2">CGMCC 1.12371</strain>
    </source>
</reference>
<accession>A0ABW2QGS7</accession>
<comment type="caution">
    <text evidence="1">The sequence shown here is derived from an EMBL/GenBank/DDBJ whole genome shotgun (WGS) entry which is preliminary data.</text>
</comment>
<keyword evidence="2" id="KW-1185">Reference proteome</keyword>
<protein>
    <submittedName>
        <fullName evidence="1">YfiR family protein</fullName>
    </submittedName>
</protein>
<gene>
    <name evidence="1" type="ORF">ACFQPB_06400</name>
</gene>
<sequence length="146" mass="16206">MSTTVVGILSYVRWPAEVTDVNLCVVGPSDHTDELLRVQSTEIAPQRRLRISRQSVDAELVPTSCQVVYLGTLDDVAWQSLLRRLGPRPIVTMGERREQCLAGGMFCLDVQPNSIAFEVNLDSLARGGVRVHPNVLQLARRKARTP</sequence>
<evidence type="ECO:0000313" key="2">
    <source>
        <dbReference type="Proteomes" id="UP001596501"/>
    </source>
</evidence>
<organism evidence="1 2">
    <name type="scientific">Hydrogenophaga atypica</name>
    <dbReference type="NCBI Taxonomy" id="249409"/>
    <lineage>
        <taxon>Bacteria</taxon>
        <taxon>Pseudomonadati</taxon>
        <taxon>Pseudomonadota</taxon>
        <taxon>Betaproteobacteria</taxon>
        <taxon>Burkholderiales</taxon>
        <taxon>Comamonadaceae</taxon>
        <taxon>Hydrogenophaga</taxon>
    </lineage>
</organism>
<name>A0ABW2QGS7_9BURK</name>
<proteinExistence type="predicted"/>
<dbReference type="Proteomes" id="UP001596501">
    <property type="component" value="Unassembled WGS sequence"/>
</dbReference>
<dbReference type="EMBL" id="JBHTCA010000003">
    <property type="protein sequence ID" value="MFC7408486.1"/>
    <property type="molecule type" value="Genomic_DNA"/>
</dbReference>
<dbReference type="Pfam" id="PF13689">
    <property type="entry name" value="DUF4154"/>
    <property type="match status" value="1"/>
</dbReference>
<evidence type="ECO:0000313" key="1">
    <source>
        <dbReference type="EMBL" id="MFC7408486.1"/>
    </source>
</evidence>
<dbReference type="InterPro" id="IPR025293">
    <property type="entry name" value="YfiR/HmsC-like"/>
</dbReference>
<dbReference type="RefSeq" id="WP_382198735.1">
    <property type="nucleotide sequence ID" value="NZ_JBHTCA010000003.1"/>
</dbReference>